<evidence type="ECO:0000313" key="2">
    <source>
        <dbReference type="Proteomes" id="UP000824120"/>
    </source>
</evidence>
<dbReference type="EMBL" id="JACXVP010000007">
    <property type="protein sequence ID" value="KAG5594952.1"/>
    <property type="molecule type" value="Genomic_DNA"/>
</dbReference>
<accession>A0A9J5Y5R8</accession>
<keyword evidence="2" id="KW-1185">Reference proteome</keyword>
<gene>
    <name evidence="1" type="ORF">H5410_036184</name>
</gene>
<sequence>MKNYVLKHRITRRSAFWSISSPSCYCFAELLGNTLTDPFHHQLDLSLQGSAYWNKRQSLGRLATRQLSSAIFMPSFFHSFHLPCSFLPSSVHAFSQTPNT</sequence>
<comment type="caution">
    <text evidence="1">The sequence shown here is derived from an EMBL/GenBank/DDBJ whole genome shotgun (WGS) entry which is preliminary data.</text>
</comment>
<organism evidence="1 2">
    <name type="scientific">Solanum commersonii</name>
    <name type="common">Commerson's wild potato</name>
    <name type="synonym">Commerson's nightshade</name>
    <dbReference type="NCBI Taxonomy" id="4109"/>
    <lineage>
        <taxon>Eukaryota</taxon>
        <taxon>Viridiplantae</taxon>
        <taxon>Streptophyta</taxon>
        <taxon>Embryophyta</taxon>
        <taxon>Tracheophyta</taxon>
        <taxon>Spermatophyta</taxon>
        <taxon>Magnoliopsida</taxon>
        <taxon>eudicotyledons</taxon>
        <taxon>Gunneridae</taxon>
        <taxon>Pentapetalae</taxon>
        <taxon>asterids</taxon>
        <taxon>lamiids</taxon>
        <taxon>Solanales</taxon>
        <taxon>Solanaceae</taxon>
        <taxon>Solanoideae</taxon>
        <taxon>Solaneae</taxon>
        <taxon>Solanum</taxon>
    </lineage>
</organism>
<evidence type="ECO:0000313" key="1">
    <source>
        <dbReference type="EMBL" id="KAG5594952.1"/>
    </source>
</evidence>
<name>A0A9J5Y5R8_SOLCO</name>
<protein>
    <submittedName>
        <fullName evidence="1">Uncharacterized protein</fullName>
    </submittedName>
</protein>
<proteinExistence type="predicted"/>
<dbReference type="AlphaFoldDB" id="A0A9J5Y5R8"/>
<reference evidence="1 2" key="1">
    <citation type="submission" date="2020-09" db="EMBL/GenBank/DDBJ databases">
        <title>De no assembly of potato wild relative species, Solanum commersonii.</title>
        <authorList>
            <person name="Cho K."/>
        </authorList>
    </citation>
    <scope>NUCLEOTIDE SEQUENCE [LARGE SCALE GENOMIC DNA]</scope>
    <source>
        <strain evidence="1">LZ3.2</strain>
        <tissue evidence="1">Leaf</tissue>
    </source>
</reference>
<dbReference type="Proteomes" id="UP000824120">
    <property type="component" value="Chromosome 7"/>
</dbReference>